<evidence type="ECO:0000313" key="2">
    <source>
        <dbReference type="EMBL" id="TCP96020.1"/>
    </source>
</evidence>
<keyword evidence="3" id="KW-1185">Reference proteome</keyword>
<dbReference type="AlphaFoldDB" id="A0A4R2T1K9"/>
<dbReference type="InterPro" id="IPR004919">
    <property type="entry name" value="GmrSD_N"/>
</dbReference>
<dbReference type="RefSeq" id="WP_131975745.1">
    <property type="nucleotide sequence ID" value="NZ_SLYB01000006.1"/>
</dbReference>
<organism evidence="2 3">
    <name type="scientific">Cricetibacter osteomyelitidis</name>
    <dbReference type="NCBI Taxonomy" id="1521931"/>
    <lineage>
        <taxon>Bacteria</taxon>
        <taxon>Pseudomonadati</taxon>
        <taxon>Pseudomonadota</taxon>
        <taxon>Gammaproteobacteria</taxon>
        <taxon>Pasteurellales</taxon>
        <taxon>Pasteurellaceae</taxon>
        <taxon>Cricetibacter</taxon>
    </lineage>
</organism>
<dbReference type="PANTHER" id="PTHR37292">
    <property type="entry name" value="VNG6097C"/>
    <property type="match status" value="1"/>
</dbReference>
<sequence>MNIPQSFTKNYTNLISEIENGQIKIPQFQREYVWELESAAKLIDSLLKGYPIGTFIFWRTNEKLRSIRNFGDLKLPPSKDGEYADYVLDGQQRLTSLFACLKGAKIERSNGSIDDFSQIYVKLDVDDENENIVVTDTTDLKEGTFINMLTLMNGKIKDLKPYLDFEDNIDKYKSLIQSYQFPIIQLKDTPIDIATEVFTRINVGGKSLSVFEIMVAKTFDDKKEFDLSEKYDNLIERLSKVSYETISESSILQLISLILTKTKECKRQVILKLEKDKFIDTWDNAVNAIERAVDFFRATYRIPVSQLLPYNTLIVPFAYFFYYQKDKPKGEQAKYLEDFFWRCSLGGRYSSAVESKLAQDIKRIDSILDNKQPKYDWSIDTSPEFIQNNGWFSAGRSYIKAILCLYAYKEPKSFNDDSKINIDNSWLKQANSKNYHHFFPKAFLKGKGEDEFYINHILNITIVDDFLNKREIGAKAPSKYMKIFQEQNDNLAKTMKTHLIGDLEKFGIWNDDYDTFFTERSKLLSKEMNKKLLK</sequence>
<dbReference type="Proteomes" id="UP000295763">
    <property type="component" value="Unassembled WGS sequence"/>
</dbReference>
<name>A0A4R2T1K9_9PAST</name>
<gene>
    <name evidence="2" type="ORF">EDC44_10679</name>
</gene>
<reference evidence="2 3" key="1">
    <citation type="submission" date="2019-03" db="EMBL/GenBank/DDBJ databases">
        <title>Genomic Encyclopedia of Type Strains, Phase IV (KMG-IV): sequencing the most valuable type-strain genomes for metagenomic binning, comparative biology and taxonomic classification.</title>
        <authorList>
            <person name="Goeker M."/>
        </authorList>
    </citation>
    <scope>NUCLEOTIDE SEQUENCE [LARGE SCALE GENOMIC DNA]</scope>
    <source>
        <strain evidence="2 3">DSM 28404</strain>
    </source>
</reference>
<comment type="caution">
    <text evidence="2">The sequence shown here is derived from an EMBL/GenBank/DDBJ whole genome shotgun (WGS) entry which is preliminary data.</text>
</comment>
<dbReference type="PANTHER" id="PTHR37292:SF2">
    <property type="entry name" value="DUF262 DOMAIN-CONTAINING PROTEIN"/>
    <property type="match status" value="1"/>
</dbReference>
<dbReference type="Pfam" id="PF03235">
    <property type="entry name" value="GmrSD_N"/>
    <property type="match status" value="1"/>
</dbReference>
<evidence type="ECO:0000313" key="3">
    <source>
        <dbReference type="Proteomes" id="UP000295763"/>
    </source>
</evidence>
<protein>
    <recommendedName>
        <fullName evidence="1">GmrSD restriction endonucleases N-terminal domain-containing protein</fullName>
    </recommendedName>
</protein>
<evidence type="ECO:0000259" key="1">
    <source>
        <dbReference type="Pfam" id="PF03235"/>
    </source>
</evidence>
<accession>A0A4R2T1K9</accession>
<feature type="domain" description="GmrSD restriction endonucleases N-terminal" evidence="1">
    <location>
        <begin position="13"/>
        <end position="218"/>
    </location>
</feature>
<dbReference type="OrthoDB" id="9798761at2"/>
<proteinExistence type="predicted"/>
<dbReference type="EMBL" id="SLYB01000006">
    <property type="protein sequence ID" value="TCP96020.1"/>
    <property type="molecule type" value="Genomic_DNA"/>
</dbReference>